<feature type="binding site" evidence="1">
    <location>
        <position position="317"/>
    </location>
    <ligand>
        <name>an N-acyl-1,2-diacyl-sn-glycero-3-phosphoethanolamine</name>
        <dbReference type="ChEBI" id="CHEBI:62537"/>
    </ligand>
</feature>
<feature type="binding site" evidence="1">
    <location>
        <position position="158"/>
    </location>
    <ligand>
        <name>an N-acyl-1,2-diacyl-sn-glycero-3-phosphoethanolamine</name>
        <dbReference type="ChEBI" id="CHEBI:62537"/>
    </ligand>
</feature>
<dbReference type="GO" id="GO:0070291">
    <property type="term" value="P:N-acylethanolamine metabolic process"/>
    <property type="evidence" value="ECO:0007669"/>
    <property type="project" value="TreeGrafter"/>
</dbReference>
<proteinExistence type="predicted"/>
<evidence type="ECO:0000313" key="4">
    <source>
        <dbReference type="EMBL" id="KAJ7085396.1"/>
    </source>
</evidence>
<dbReference type="PANTHER" id="PTHR15032">
    <property type="entry name" value="N-ACYL-PHOSPHATIDYLETHANOLAMINE-HYDROLYZING PHOSPHOLIPASE D"/>
    <property type="match status" value="1"/>
</dbReference>
<dbReference type="GO" id="GO:0070292">
    <property type="term" value="P:N-acylphosphatidylethanolamine metabolic process"/>
    <property type="evidence" value="ECO:0007669"/>
    <property type="project" value="TreeGrafter"/>
</dbReference>
<dbReference type="PIRSF" id="PIRSF038896">
    <property type="entry name" value="NAPE-PLD"/>
    <property type="match status" value="1"/>
</dbReference>
<dbReference type="InterPro" id="IPR036866">
    <property type="entry name" value="RibonucZ/Hydroxyglut_hydro"/>
</dbReference>
<protein>
    <submittedName>
        <fullName evidence="4">Beta-lactamase superfamily domain-containing protein</fullName>
    </submittedName>
</protein>
<name>A0AAD6TZX6_9AGAR</name>
<feature type="compositionally biased region" description="Polar residues" evidence="2">
    <location>
        <begin position="1"/>
        <end position="12"/>
    </location>
</feature>
<feature type="domain" description="Metallo-beta-lactamase" evidence="3">
    <location>
        <begin position="113"/>
        <end position="340"/>
    </location>
</feature>
<gene>
    <name evidence="4" type="ORF">B0H15DRAFT_988271</name>
</gene>
<dbReference type="Gene3D" id="3.60.15.10">
    <property type="entry name" value="Ribonuclease Z/Hydroxyacylglutathione hydrolase-like"/>
    <property type="match status" value="1"/>
</dbReference>
<dbReference type="PANTHER" id="PTHR15032:SF4">
    <property type="entry name" value="N-ACYL-PHOSPHATIDYLETHANOLAMINE-HYDROLYZING PHOSPHOLIPASE D"/>
    <property type="match status" value="1"/>
</dbReference>
<dbReference type="GO" id="GO:0005737">
    <property type="term" value="C:cytoplasm"/>
    <property type="evidence" value="ECO:0007669"/>
    <property type="project" value="TreeGrafter"/>
</dbReference>
<evidence type="ECO:0000256" key="1">
    <source>
        <dbReference type="PIRSR" id="PIRSR038896-50"/>
    </source>
</evidence>
<dbReference type="InterPro" id="IPR001279">
    <property type="entry name" value="Metallo-B-lactamas"/>
</dbReference>
<evidence type="ECO:0000313" key="5">
    <source>
        <dbReference type="Proteomes" id="UP001222325"/>
    </source>
</evidence>
<dbReference type="EMBL" id="JARJCN010000034">
    <property type="protein sequence ID" value="KAJ7085396.1"/>
    <property type="molecule type" value="Genomic_DNA"/>
</dbReference>
<dbReference type="Proteomes" id="UP001222325">
    <property type="component" value="Unassembled WGS sequence"/>
</dbReference>
<reference evidence="4" key="1">
    <citation type="submission" date="2023-03" db="EMBL/GenBank/DDBJ databases">
        <title>Massive genome expansion in bonnet fungi (Mycena s.s.) driven by repeated elements and novel gene families across ecological guilds.</title>
        <authorList>
            <consortium name="Lawrence Berkeley National Laboratory"/>
            <person name="Harder C.B."/>
            <person name="Miyauchi S."/>
            <person name="Viragh M."/>
            <person name="Kuo A."/>
            <person name="Thoen E."/>
            <person name="Andreopoulos B."/>
            <person name="Lu D."/>
            <person name="Skrede I."/>
            <person name="Drula E."/>
            <person name="Henrissat B."/>
            <person name="Morin E."/>
            <person name="Kohler A."/>
            <person name="Barry K."/>
            <person name="LaButti K."/>
            <person name="Morin E."/>
            <person name="Salamov A."/>
            <person name="Lipzen A."/>
            <person name="Mereny Z."/>
            <person name="Hegedus B."/>
            <person name="Baldrian P."/>
            <person name="Stursova M."/>
            <person name="Weitz H."/>
            <person name="Taylor A."/>
            <person name="Grigoriev I.V."/>
            <person name="Nagy L.G."/>
            <person name="Martin F."/>
            <person name="Kauserud H."/>
        </authorList>
    </citation>
    <scope>NUCLEOTIDE SEQUENCE</scope>
    <source>
        <strain evidence="4">CBHHK173m</strain>
    </source>
</reference>
<dbReference type="SUPFAM" id="SSF56281">
    <property type="entry name" value="Metallo-hydrolase/oxidoreductase"/>
    <property type="match status" value="1"/>
</dbReference>
<sequence length="387" mass="42405">MSESHLTITVTRLESRPPPSATSPPAHHVGSPPMSFCNPWTSYGTDYTLLSILQIRFGSTRNFVPVPASRAELVPIRSPDWGAGKDGLKATWIGHASFLVETSCTADAVRGVRVLLDPVFSERTSPVGFAGPKRFSPTPCTLEELPEVDVVAISHDHYDHLDSATIRFVNQRGAGNVRFLCPLGVGRHLTGMGVAAADVTELDWWDGVVVNVPSVGSIHLVCTPSQHNSGRSLWDKNVALWSSWVLEEVGEAAAKSKRVFFAGDTAYRAVDEEDPADLTTFPHCPAFAEIGELYGPFDLALLPIGCYSPRSFMSKVHCAPEDAVCIHRDIRSKRSIGMHYGTVRGGLSQQYEDVREPPRRWREACEREGLVWDQEAGLCDIGETVII</sequence>
<keyword evidence="5" id="KW-1185">Reference proteome</keyword>
<evidence type="ECO:0000259" key="3">
    <source>
        <dbReference type="Pfam" id="PF12706"/>
    </source>
</evidence>
<evidence type="ECO:0000256" key="2">
    <source>
        <dbReference type="SAM" id="MobiDB-lite"/>
    </source>
</evidence>
<dbReference type="InterPro" id="IPR024884">
    <property type="entry name" value="NAPE-PLD"/>
</dbReference>
<dbReference type="GO" id="GO:0008270">
    <property type="term" value="F:zinc ion binding"/>
    <property type="evidence" value="ECO:0007669"/>
    <property type="project" value="InterPro"/>
</dbReference>
<dbReference type="Pfam" id="PF12706">
    <property type="entry name" value="Lactamase_B_2"/>
    <property type="match status" value="1"/>
</dbReference>
<accession>A0AAD6TZX6</accession>
<dbReference type="GO" id="GO:0070290">
    <property type="term" value="F:N-acylphosphatidylethanolamine-specific phospholipase D activity"/>
    <property type="evidence" value="ECO:0007669"/>
    <property type="project" value="InterPro"/>
</dbReference>
<dbReference type="AlphaFoldDB" id="A0AAD6TZX6"/>
<organism evidence="4 5">
    <name type="scientific">Mycena belliarum</name>
    <dbReference type="NCBI Taxonomy" id="1033014"/>
    <lineage>
        <taxon>Eukaryota</taxon>
        <taxon>Fungi</taxon>
        <taxon>Dikarya</taxon>
        <taxon>Basidiomycota</taxon>
        <taxon>Agaricomycotina</taxon>
        <taxon>Agaricomycetes</taxon>
        <taxon>Agaricomycetidae</taxon>
        <taxon>Agaricales</taxon>
        <taxon>Marasmiineae</taxon>
        <taxon>Mycenaceae</taxon>
        <taxon>Mycena</taxon>
    </lineage>
</organism>
<comment type="caution">
    <text evidence="4">The sequence shown here is derived from an EMBL/GenBank/DDBJ whole genome shotgun (WGS) entry which is preliminary data.</text>
</comment>
<feature type="region of interest" description="Disordered" evidence="2">
    <location>
        <begin position="1"/>
        <end position="31"/>
    </location>
</feature>